<reference evidence="3 4" key="1">
    <citation type="submission" date="2014-04" db="EMBL/GenBank/DDBJ databases">
        <title>Genome evolution of avian class.</title>
        <authorList>
            <person name="Zhang G."/>
            <person name="Li C."/>
        </authorList>
    </citation>
    <scope>NUCLEOTIDE SEQUENCE [LARGE SCALE GENOMIC DNA]</scope>
    <source>
        <strain evidence="3">BGI_N322</strain>
    </source>
</reference>
<dbReference type="InterPro" id="IPR000742">
    <property type="entry name" value="EGF"/>
</dbReference>
<proteinExistence type="predicted"/>
<gene>
    <name evidence="3" type="ORF">N322_09116</name>
</gene>
<evidence type="ECO:0000313" key="4">
    <source>
        <dbReference type="Proteomes" id="UP000054116"/>
    </source>
</evidence>
<dbReference type="Pfam" id="PF00053">
    <property type="entry name" value="EGF_laminin"/>
    <property type="match status" value="1"/>
</dbReference>
<evidence type="ECO:0000313" key="3">
    <source>
        <dbReference type="EMBL" id="KFP63324.1"/>
    </source>
</evidence>
<dbReference type="Gene3D" id="2.170.300.10">
    <property type="entry name" value="Tie2 ligand-binding domain superfamily"/>
    <property type="match status" value="1"/>
</dbReference>
<dbReference type="PRINTS" id="PR00011">
    <property type="entry name" value="EGFLAMININ"/>
</dbReference>
<dbReference type="GO" id="GO:0005044">
    <property type="term" value="F:scavenger receptor activity"/>
    <property type="evidence" value="ECO:0007669"/>
    <property type="project" value="InterPro"/>
</dbReference>
<sequence>CDPASGTCDCAPGFIGADCSKTCPENRYGKDCTLFCACGKGQCDPRTGKCTCPPGQMGPSCQ</sequence>
<dbReference type="AlphaFoldDB" id="A0A091LYA1"/>
<accession>A0A091LYA1</accession>
<feature type="non-terminal residue" evidence="3">
    <location>
        <position position="62"/>
    </location>
</feature>
<protein>
    <submittedName>
        <fullName evidence="3">Multiple epidermal growth factor-like domains protein 6</fullName>
    </submittedName>
</protein>
<feature type="domain" description="EGF-like" evidence="2">
    <location>
        <begin position="8"/>
        <end position="19"/>
    </location>
</feature>
<dbReference type="PANTHER" id="PTHR24043">
    <property type="entry name" value="SCAVENGER RECEPTOR CLASS F"/>
    <property type="match status" value="1"/>
</dbReference>
<organism evidence="3 4">
    <name type="scientific">Cariama cristata</name>
    <name type="common">Red-legged seriema</name>
    <dbReference type="NCBI Taxonomy" id="54380"/>
    <lineage>
        <taxon>Eukaryota</taxon>
        <taxon>Metazoa</taxon>
        <taxon>Chordata</taxon>
        <taxon>Craniata</taxon>
        <taxon>Vertebrata</taxon>
        <taxon>Euteleostomi</taxon>
        <taxon>Archelosauria</taxon>
        <taxon>Archosauria</taxon>
        <taxon>Dinosauria</taxon>
        <taxon>Saurischia</taxon>
        <taxon>Theropoda</taxon>
        <taxon>Coelurosauria</taxon>
        <taxon>Aves</taxon>
        <taxon>Neognathae</taxon>
        <taxon>Neoaves</taxon>
        <taxon>Telluraves</taxon>
        <taxon>Australaves</taxon>
        <taxon>Cariamiformes</taxon>
        <taxon>Cariamidae</taxon>
        <taxon>Cariama</taxon>
    </lineage>
</organism>
<keyword evidence="4" id="KW-1185">Reference proteome</keyword>
<evidence type="ECO:0000259" key="2">
    <source>
        <dbReference type="PROSITE" id="PS00022"/>
    </source>
</evidence>
<dbReference type="PANTHER" id="PTHR24043:SF10">
    <property type="entry name" value="MULTIPLE EGF LIKE DOMAINS 6"/>
    <property type="match status" value="1"/>
</dbReference>
<name>A0A091LYA1_CARIC</name>
<dbReference type="InterPro" id="IPR042635">
    <property type="entry name" value="MEGF10/SREC1/2-like"/>
</dbReference>
<keyword evidence="1" id="KW-0245">EGF-like domain</keyword>
<dbReference type="PROSITE" id="PS00022">
    <property type="entry name" value="EGF_1"/>
    <property type="match status" value="1"/>
</dbReference>
<dbReference type="Proteomes" id="UP000054116">
    <property type="component" value="Unassembled WGS sequence"/>
</dbReference>
<feature type="non-terminal residue" evidence="3">
    <location>
        <position position="1"/>
    </location>
</feature>
<dbReference type="EMBL" id="KK511715">
    <property type="protein sequence ID" value="KFP63324.1"/>
    <property type="molecule type" value="Genomic_DNA"/>
</dbReference>
<evidence type="ECO:0000256" key="1">
    <source>
        <dbReference type="ARBA" id="ARBA00022536"/>
    </source>
</evidence>
<dbReference type="InterPro" id="IPR002049">
    <property type="entry name" value="LE_dom"/>
</dbReference>
<dbReference type="GO" id="GO:0007157">
    <property type="term" value="P:heterophilic cell-cell adhesion via plasma membrane cell adhesion molecules"/>
    <property type="evidence" value="ECO:0007669"/>
    <property type="project" value="TreeGrafter"/>
</dbReference>